<dbReference type="EMBL" id="JAAAJA010000006">
    <property type="protein sequence ID" value="KAG0267263.1"/>
    <property type="molecule type" value="Genomic_DNA"/>
</dbReference>
<evidence type="ECO:0000313" key="2">
    <source>
        <dbReference type="EMBL" id="KAG0267263.1"/>
    </source>
</evidence>
<gene>
    <name evidence="2" type="ORF">BG011_007674</name>
</gene>
<comment type="caution">
    <text evidence="2">The sequence shown here is derived from an EMBL/GenBank/DDBJ whole genome shotgun (WGS) entry which is preliminary data.</text>
</comment>
<feature type="domain" description="Methyltransferase FkbM" evidence="1">
    <location>
        <begin position="42"/>
        <end position="114"/>
    </location>
</feature>
<organism evidence="2 3">
    <name type="scientific">Mortierella polycephala</name>
    <dbReference type="NCBI Taxonomy" id="41804"/>
    <lineage>
        <taxon>Eukaryota</taxon>
        <taxon>Fungi</taxon>
        <taxon>Fungi incertae sedis</taxon>
        <taxon>Mucoromycota</taxon>
        <taxon>Mortierellomycotina</taxon>
        <taxon>Mortierellomycetes</taxon>
        <taxon>Mortierellales</taxon>
        <taxon>Mortierellaceae</taxon>
        <taxon>Mortierella</taxon>
    </lineage>
</organism>
<evidence type="ECO:0000313" key="3">
    <source>
        <dbReference type="Proteomes" id="UP000726737"/>
    </source>
</evidence>
<protein>
    <recommendedName>
        <fullName evidence="1">Methyltransferase FkbM domain-containing protein</fullName>
    </recommendedName>
</protein>
<dbReference type="Pfam" id="PF05050">
    <property type="entry name" value="Methyltransf_21"/>
    <property type="match status" value="1"/>
</dbReference>
<reference evidence="2" key="1">
    <citation type="journal article" date="2020" name="Fungal Divers.">
        <title>Resolving the Mortierellaceae phylogeny through synthesis of multi-gene phylogenetics and phylogenomics.</title>
        <authorList>
            <person name="Vandepol N."/>
            <person name="Liber J."/>
            <person name="Desiro A."/>
            <person name="Na H."/>
            <person name="Kennedy M."/>
            <person name="Barry K."/>
            <person name="Grigoriev I.V."/>
            <person name="Miller A.N."/>
            <person name="O'Donnell K."/>
            <person name="Stajich J.E."/>
            <person name="Bonito G."/>
        </authorList>
    </citation>
    <scope>NUCLEOTIDE SEQUENCE</scope>
    <source>
        <strain evidence="2">KOD948</strain>
    </source>
</reference>
<dbReference type="Proteomes" id="UP000726737">
    <property type="component" value="Unassembled WGS sequence"/>
</dbReference>
<sequence>MPQYPIWVQCYAIILPPTHQPRHTEVTDHLRIHFTPYHIGQTNCVDYQGKTWETLKTLMQENGHDWIDILKVDVKGSEFSAFSSIMDDFESDEVLPFGQLQMEPHIHQRWIKFLDFLK</sequence>
<name>A0A9P6QFF3_9FUNG</name>
<proteinExistence type="predicted"/>
<evidence type="ECO:0000259" key="1">
    <source>
        <dbReference type="Pfam" id="PF05050"/>
    </source>
</evidence>
<dbReference type="OrthoDB" id="10006218at2759"/>
<dbReference type="AlphaFoldDB" id="A0A9P6QFF3"/>
<accession>A0A9P6QFF3</accession>
<keyword evidence="3" id="KW-1185">Reference proteome</keyword>
<dbReference type="InterPro" id="IPR006342">
    <property type="entry name" value="FkbM_mtfrase"/>
</dbReference>